<evidence type="ECO:0000313" key="3">
    <source>
        <dbReference type="Proteomes" id="UP000234254"/>
    </source>
</evidence>
<accession>A0A2I1CXR7</accession>
<protein>
    <submittedName>
        <fullName evidence="2">Uncharacterized protein</fullName>
    </submittedName>
</protein>
<organism evidence="2 3">
    <name type="scientific">Aspergillus campestris (strain IBT 28561)</name>
    <dbReference type="NCBI Taxonomy" id="1392248"/>
    <lineage>
        <taxon>Eukaryota</taxon>
        <taxon>Fungi</taxon>
        <taxon>Dikarya</taxon>
        <taxon>Ascomycota</taxon>
        <taxon>Pezizomycotina</taxon>
        <taxon>Eurotiomycetes</taxon>
        <taxon>Eurotiomycetidae</taxon>
        <taxon>Eurotiales</taxon>
        <taxon>Aspergillaceae</taxon>
        <taxon>Aspergillus</taxon>
        <taxon>Aspergillus subgen. Circumdati</taxon>
    </lineage>
</organism>
<sequence>MYTMCSWIYIFPSAMPTPSEMAVLERQSRDAWMSTVTVMIVSAVVYIWKQFKLGMYGPYEPRYEADFGVFQIILDQAMHAVFFIKALCHLHDEPAPRTLLAIQTSSPVTRT</sequence>
<keyword evidence="1" id="KW-0472">Membrane</keyword>
<dbReference type="Proteomes" id="UP000234254">
    <property type="component" value="Unassembled WGS sequence"/>
</dbReference>
<evidence type="ECO:0000256" key="1">
    <source>
        <dbReference type="SAM" id="Phobius"/>
    </source>
</evidence>
<dbReference type="AlphaFoldDB" id="A0A2I1CXR7"/>
<reference evidence="2" key="1">
    <citation type="submission" date="2016-12" db="EMBL/GenBank/DDBJ databases">
        <title>The genomes of Aspergillus section Nigri reveals drivers in fungal speciation.</title>
        <authorList>
            <consortium name="DOE Joint Genome Institute"/>
            <person name="Vesth T.C."/>
            <person name="Nybo J."/>
            <person name="Theobald S."/>
            <person name="Brandl J."/>
            <person name="Frisvad J.C."/>
            <person name="Nielsen K.F."/>
            <person name="Lyhne E.K."/>
            <person name="Kogle M.E."/>
            <person name="Kuo A."/>
            <person name="Riley R."/>
            <person name="Clum A."/>
            <person name="Nolan M."/>
            <person name="Lipzen A."/>
            <person name="Salamov A."/>
            <person name="Henrissat B."/>
            <person name="Wiebenga A."/>
            <person name="De vries R.P."/>
            <person name="Grigoriev I.V."/>
            <person name="Mortensen U.H."/>
            <person name="Andersen M.R."/>
            <person name="Baker S.E."/>
        </authorList>
    </citation>
    <scope>NUCLEOTIDE SEQUENCE</scope>
    <source>
        <strain evidence="2">IBT 28561</strain>
    </source>
</reference>
<dbReference type="RefSeq" id="XP_024691008.1">
    <property type="nucleotide sequence ID" value="XM_024832960.1"/>
</dbReference>
<dbReference type="GeneID" id="36540484"/>
<proteinExistence type="predicted"/>
<dbReference type="EMBL" id="MSFM01000009">
    <property type="protein sequence ID" value="PKY02414.1"/>
    <property type="molecule type" value="Genomic_DNA"/>
</dbReference>
<evidence type="ECO:0000313" key="2">
    <source>
        <dbReference type="EMBL" id="PKY02414.1"/>
    </source>
</evidence>
<feature type="transmembrane region" description="Helical" evidence="1">
    <location>
        <begin position="31"/>
        <end position="48"/>
    </location>
</feature>
<dbReference type="VEuPathDB" id="FungiDB:P168DRAFT_183575"/>
<name>A0A2I1CXR7_ASPC2</name>
<gene>
    <name evidence="2" type="ORF">P168DRAFT_183575</name>
</gene>
<keyword evidence="1" id="KW-0812">Transmembrane</keyword>
<comment type="caution">
    <text evidence="2">The sequence shown here is derived from an EMBL/GenBank/DDBJ whole genome shotgun (WGS) entry which is preliminary data.</text>
</comment>
<keyword evidence="1" id="KW-1133">Transmembrane helix</keyword>
<keyword evidence="3" id="KW-1185">Reference proteome</keyword>